<dbReference type="EMBL" id="JBHUDG010000012">
    <property type="protein sequence ID" value="MFD1629959.1"/>
    <property type="molecule type" value="Genomic_DNA"/>
</dbReference>
<dbReference type="PANTHER" id="PTHR43024">
    <property type="entry name" value="UDP-N-ACETYLMURAMOYL-TRIPEPTIDE--D-ALANYL-D-ALANINE LIGASE"/>
    <property type="match status" value="1"/>
</dbReference>
<keyword evidence="2 10" id="KW-0436">Ligase</keyword>
<evidence type="ECO:0000313" key="15">
    <source>
        <dbReference type="Proteomes" id="UP001597118"/>
    </source>
</evidence>
<gene>
    <name evidence="10 14" type="primary">murF</name>
    <name evidence="14" type="ORF">ACFSAH_08725</name>
</gene>
<dbReference type="SUPFAM" id="SSF53623">
    <property type="entry name" value="MurD-like peptide ligases, catalytic domain"/>
    <property type="match status" value="1"/>
</dbReference>
<dbReference type="SUPFAM" id="SSF53244">
    <property type="entry name" value="MurD-like peptide ligases, peptide-binding domain"/>
    <property type="match status" value="1"/>
</dbReference>
<dbReference type="Proteomes" id="UP001597118">
    <property type="component" value="Unassembled WGS sequence"/>
</dbReference>
<dbReference type="InterPro" id="IPR051046">
    <property type="entry name" value="MurCDEF_CellWall_CoF430Synth"/>
</dbReference>
<evidence type="ECO:0000256" key="6">
    <source>
        <dbReference type="ARBA" id="ARBA00022960"/>
    </source>
</evidence>
<comment type="caution">
    <text evidence="14">The sequence shown here is derived from an EMBL/GenBank/DDBJ whole genome shotgun (WGS) entry which is preliminary data.</text>
</comment>
<dbReference type="Pfam" id="PF02875">
    <property type="entry name" value="Mur_ligase_C"/>
    <property type="match status" value="1"/>
</dbReference>
<comment type="function">
    <text evidence="10 11">Involved in cell wall formation. Catalyzes the final step in the synthesis of UDP-N-acetylmuramoyl-pentapeptide, the precursor of murein.</text>
</comment>
<dbReference type="Gene3D" id="3.90.190.20">
    <property type="entry name" value="Mur ligase, C-terminal domain"/>
    <property type="match status" value="1"/>
</dbReference>
<keyword evidence="8 10" id="KW-0131">Cell cycle</keyword>
<dbReference type="InterPro" id="IPR004101">
    <property type="entry name" value="Mur_ligase_C"/>
</dbReference>
<dbReference type="RefSeq" id="WP_379662336.1">
    <property type="nucleotide sequence ID" value="NZ_JBHUDG010000012.1"/>
</dbReference>
<dbReference type="EC" id="6.3.2.10" evidence="10 11"/>
<evidence type="ECO:0000313" key="14">
    <source>
        <dbReference type="EMBL" id="MFD1629959.1"/>
    </source>
</evidence>
<proteinExistence type="inferred from homology"/>
<dbReference type="InterPro" id="IPR013221">
    <property type="entry name" value="Mur_ligase_cen"/>
</dbReference>
<name>A0ABW4ID90_9SPHI</name>
<dbReference type="InterPro" id="IPR036565">
    <property type="entry name" value="Mur-like_cat_sf"/>
</dbReference>
<feature type="binding site" evidence="10">
    <location>
        <begin position="97"/>
        <end position="103"/>
    </location>
    <ligand>
        <name>ATP</name>
        <dbReference type="ChEBI" id="CHEBI:30616"/>
    </ligand>
</feature>
<evidence type="ECO:0000256" key="2">
    <source>
        <dbReference type="ARBA" id="ARBA00022598"/>
    </source>
</evidence>
<evidence type="ECO:0000256" key="8">
    <source>
        <dbReference type="ARBA" id="ARBA00023306"/>
    </source>
</evidence>
<dbReference type="Pfam" id="PF08245">
    <property type="entry name" value="Mur_ligase_M"/>
    <property type="match status" value="1"/>
</dbReference>
<evidence type="ECO:0000256" key="1">
    <source>
        <dbReference type="ARBA" id="ARBA00022490"/>
    </source>
</evidence>
<comment type="catalytic activity">
    <reaction evidence="10 11">
        <text>D-alanyl-D-alanine + UDP-N-acetyl-alpha-D-muramoyl-L-alanyl-gamma-D-glutamyl-meso-2,6-diaminopimelate + ATP = UDP-N-acetyl-alpha-D-muramoyl-L-alanyl-gamma-D-glutamyl-meso-2,6-diaminopimeloyl-D-alanyl-D-alanine + ADP + phosphate + H(+)</text>
        <dbReference type="Rhea" id="RHEA:28374"/>
        <dbReference type="ChEBI" id="CHEBI:15378"/>
        <dbReference type="ChEBI" id="CHEBI:30616"/>
        <dbReference type="ChEBI" id="CHEBI:43474"/>
        <dbReference type="ChEBI" id="CHEBI:57822"/>
        <dbReference type="ChEBI" id="CHEBI:61386"/>
        <dbReference type="ChEBI" id="CHEBI:83905"/>
        <dbReference type="ChEBI" id="CHEBI:456216"/>
        <dbReference type="EC" id="6.3.2.10"/>
    </reaction>
</comment>
<keyword evidence="9 10" id="KW-0961">Cell wall biogenesis/degradation</keyword>
<dbReference type="InterPro" id="IPR035911">
    <property type="entry name" value="MurE/MurF_N"/>
</dbReference>
<evidence type="ECO:0000256" key="7">
    <source>
        <dbReference type="ARBA" id="ARBA00022984"/>
    </source>
</evidence>
<evidence type="ECO:0000259" key="13">
    <source>
        <dbReference type="Pfam" id="PF08245"/>
    </source>
</evidence>
<evidence type="ECO:0000256" key="10">
    <source>
        <dbReference type="HAMAP-Rule" id="MF_02019"/>
    </source>
</evidence>
<evidence type="ECO:0000259" key="12">
    <source>
        <dbReference type="Pfam" id="PF02875"/>
    </source>
</evidence>
<keyword evidence="1 10" id="KW-0963">Cytoplasm</keyword>
<evidence type="ECO:0000256" key="9">
    <source>
        <dbReference type="ARBA" id="ARBA00023316"/>
    </source>
</evidence>
<evidence type="ECO:0000256" key="5">
    <source>
        <dbReference type="ARBA" id="ARBA00022840"/>
    </source>
</evidence>
<keyword evidence="6 10" id="KW-0133">Cell shape</keyword>
<evidence type="ECO:0000256" key="3">
    <source>
        <dbReference type="ARBA" id="ARBA00022618"/>
    </source>
</evidence>
<keyword evidence="15" id="KW-1185">Reference proteome</keyword>
<dbReference type="PANTHER" id="PTHR43024:SF1">
    <property type="entry name" value="UDP-N-ACETYLMURAMOYL-TRIPEPTIDE--D-ALANYL-D-ALANINE LIGASE"/>
    <property type="match status" value="1"/>
</dbReference>
<keyword evidence="3 10" id="KW-0132">Cell division</keyword>
<organism evidence="14 15">
    <name type="scientific">Pseudopedobacter beijingensis</name>
    <dbReference type="NCBI Taxonomy" id="1207056"/>
    <lineage>
        <taxon>Bacteria</taxon>
        <taxon>Pseudomonadati</taxon>
        <taxon>Bacteroidota</taxon>
        <taxon>Sphingobacteriia</taxon>
        <taxon>Sphingobacteriales</taxon>
        <taxon>Sphingobacteriaceae</taxon>
        <taxon>Pseudopedobacter</taxon>
    </lineage>
</organism>
<protein>
    <recommendedName>
        <fullName evidence="10 11">UDP-N-acetylmuramoyl-tripeptide--D-alanyl-D-alanine ligase</fullName>
        <ecNumber evidence="10 11">6.3.2.10</ecNumber>
    </recommendedName>
    <alternativeName>
        <fullName evidence="10">D-alanyl-D-alanine-adding enzyme</fullName>
    </alternativeName>
</protein>
<sequence>MSIAELYNIFKEYPLVSTDTRKISQDCLFFALKGENFDANTFAGEAIKQGAAYAVVDCLDLPKNPQFIFVDNVLKTLQDLAHYHRKQLGLPVVGLTGTNGKTTTKELINAVLSQKFKTSATLGNLNNHIGVPLTLLAITPETEVAIVEMGANHQKEIEFLCAIAEPDFGLITNVGKAHLEGFGGFEGVKKGKGELYDFLSKSNETVFVNHDNNYLLEMSNDKVFKEVVYYGTSSLCYVSGELLANDPYLKIAWRQGGHQETVQSQLTGIYNFENILAAIAIGKKLGLTNEEVNKGIEIYQPTNNRSQIIKTAKNTVIGDFYNANPSSMAVAIENIAKLDAGKKILILGDMFELGDESQAEHQTIVKQVGKHSFDEVIFIGKEFSKQQQAPFSFYTDVEVLKKHLENNPIEGALILLKGSRGMKLEQLMEQL</sequence>
<comment type="subcellular location">
    <subcellularLocation>
        <location evidence="10 11">Cytoplasm</location>
    </subcellularLocation>
</comment>
<dbReference type="Gene3D" id="3.40.1390.10">
    <property type="entry name" value="MurE/MurF, N-terminal domain"/>
    <property type="match status" value="1"/>
</dbReference>
<evidence type="ECO:0000256" key="4">
    <source>
        <dbReference type="ARBA" id="ARBA00022741"/>
    </source>
</evidence>
<evidence type="ECO:0000256" key="11">
    <source>
        <dbReference type="RuleBase" id="RU004136"/>
    </source>
</evidence>
<dbReference type="Gene3D" id="3.40.1190.10">
    <property type="entry name" value="Mur-like, catalytic domain"/>
    <property type="match status" value="1"/>
</dbReference>
<comment type="similarity">
    <text evidence="10">Belongs to the MurCDEF family. MurF subfamily.</text>
</comment>
<comment type="pathway">
    <text evidence="10 11">Cell wall biogenesis; peptidoglycan biosynthesis.</text>
</comment>
<keyword evidence="7 10" id="KW-0573">Peptidoglycan synthesis</keyword>
<feature type="domain" description="Mur ligase central" evidence="13">
    <location>
        <begin position="96"/>
        <end position="281"/>
    </location>
</feature>
<dbReference type="GO" id="GO:0047480">
    <property type="term" value="F:UDP-N-acetylmuramoyl-tripeptide-D-alanyl-D-alanine ligase activity"/>
    <property type="evidence" value="ECO:0007669"/>
    <property type="project" value="UniProtKB-EC"/>
</dbReference>
<dbReference type="NCBIfam" id="TIGR01143">
    <property type="entry name" value="murF"/>
    <property type="match status" value="1"/>
</dbReference>
<dbReference type="SUPFAM" id="SSF63418">
    <property type="entry name" value="MurE/MurF N-terminal domain"/>
    <property type="match status" value="1"/>
</dbReference>
<dbReference type="HAMAP" id="MF_02019">
    <property type="entry name" value="MurF"/>
    <property type="match status" value="1"/>
</dbReference>
<dbReference type="InterPro" id="IPR005863">
    <property type="entry name" value="UDP-N-AcMur_synth"/>
</dbReference>
<reference evidence="15" key="1">
    <citation type="journal article" date="2019" name="Int. J. Syst. Evol. Microbiol.">
        <title>The Global Catalogue of Microorganisms (GCM) 10K type strain sequencing project: providing services to taxonomists for standard genome sequencing and annotation.</title>
        <authorList>
            <consortium name="The Broad Institute Genomics Platform"/>
            <consortium name="The Broad Institute Genome Sequencing Center for Infectious Disease"/>
            <person name="Wu L."/>
            <person name="Ma J."/>
        </authorList>
    </citation>
    <scope>NUCLEOTIDE SEQUENCE [LARGE SCALE GENOMIC DNA]</scope>
    <source>
        <strain evidence="15">CCUG 53762</strain>
    </source>
</reference>
<feature type="domain" description="Mur ligase C-terminal" evidence="12">
    <location>
        <begin position="305"/>
        <end position="419"/>
    </location>
</feature>
<keyword evidence="5 10" id="KW-0067">ATP-binding</keyword>
<dbReference type="InterPro" id="IPR036615">
    <property type="entry name" value="Mur_ligase_C_dom_sf"/>
</dbReference>
<accession>A0ABW4ID90</accession>
<keyword evidence="4 10" id="KW-0547">Nucleotide-binding</keyword>